<keyword evidence="2" id="KW-0378">Hydrolase</keyword>
<sequence length="232" mass="26573">MKNRLLFLLKENIVLIVLVFTIFVIGGGFYFAAQYKYDVIFDNQLKLLEVARTREQADLQPIQEKMRKKSQESSSESIQEEITRPTIADLKNAEQHIEEVQENVIAEVEIPNLGLNVPILEGVTDQNLMFGAATYFENQRPGEGNYVLLSHNVRENSNILFSNLNQVTEGMVVYIKQAGETYKYRVTGSEVVKSNEGSKVFKKSEEPILTMITCEIAYKTPNRRVVYAEYFE</sequence>
<gene>
    <name evidence="6" type="ORF">I6N96_12725</name>
</gene>
<proteinExistence type="predicted"/>
<evidence type="ECO:0000256" key="2">
    <source>
        <dbReference type="ARBA" id="ARBA00022801"/>
    </source>
</evidence>
<dbReference type="InterPro" id="IPR023365">
    <property type="entry name" value="Sortase_dom-sf"/>
</dbReference>
<dbReference type="RefSeq" id="WP_209557919.1">
    <property type="nucleotide sequence ID" value="NZ_JAEDXU010000006.1"/>
</dbReference>
<feature type="region of interest" description="Disordered" evidence="4">
    <location>
        <begin position="61"/>
        <end position="81"/>
    </location>
</feature>
<evidence type="ECO:0000256" key="5">
    <source>
        <dbReference type="SAM" id="Phobius"/>
    </source>
</evidence>
<accession>A0ABS4CLS3</accession>
<evidence type="ECO:0000313" key="7">
    <source>
        <dbReference type="Proteomes" id="UP000673375"/>
    </source>
</evidence>
<protein>
    <submittedName>
        <fullName evidence="6">Class A sortase</fullName>
    </submittedName>
</protein>
<dbReference type="EMBL" id="JAEDXU010000006">
    <property type="protein sequence ID" value="MBP1047138.1"/>
    <property type="molecule type" value="Genomic_DNA"/>
</dbReference>
<dbReference type="InterPro" id="IPR042007">
    <property type="entry name" value="Sortase_A"/>
</dbReference>
<dbReference type="NCBIfam" id="TIGR01076">
    <property type="entry name" value="sortase_fam"/>
    <property type="match status" value="1"/>
</dbReference>
<evidence type="ECO:0000256" key="1">
    <source>
        <dbReference type="ARBA" id="ARBA00022670"/>
    </source>
</evidence>
<keyword evidence="5" id="KW-0812">Transmembrane</keyword>
<dbReference type="Gene3D" id="2.40.260.10">
    <property type="entry name" value="Sortase"/>
    <property type="match status" value="1"/>
</dbReference>
<comment type="caution">
    <text evidence="6">The sequence shown here is derived from an EMBL/GenBank/DDBJ whole genome shotgun (WGS) entry which is preliminary data.</text>
</comment>
<reference evidence="6 7" key="1">
    <citation type="submission" date="2020-12" db="EMBL/GenBank/DDBJ databases">
        <title>Vagococcus allomyrinae sp. nov. and Enterococcus lavae sp. nov., isolated from the larvae of Allomyrina dichotoma.</title>
        <authorList>
            <person name="Lee S.D."/>
        </authorList>
    </citation>
    <scope>NUCLEOTIDE SEQUENCE [LARGE SCALE GENOMIC DNA]</scope>
    <source>
        <strain evidence="6 7">BWM-S5</strain>
    </source>
</reference>
<feature type="transmembrane region" description="Helical" evidence="5">
    <location>
        <begin position="12"/>
        <end position="33"/>
    </location>
</feature>
<dbReference type="SUPFAM" id="SSF63817">
    <property type="entry name" value="Sortase"/>
    <property type="match status" value="1"/>
</dbReference>
<dbReference type="Proteomes" id="UP000673375">
    <property type="component" value="Unassembled WGS sequence"/>
</dbReference>
<dbReference type="InterPro" id="IPR005754">
    <property type="entry name" value="Sortase"/>
</dbReference>
<dbReference type="CDD" id="cd06165">
    <property type="entry name" value="Sortase_A"/>
    <property type="match status" value="1"/>
</dbReference>
<evidence type="ECO:0000256" key="3">
    <source>
        <dbReference type="ARBA" id="ARBA00022807"/>
    </source>
</evidence>
<evidence type="ECO:0000313" key="6">
    <source>
        <dbReference type="EMBL" id="MBP1047138.1"/>
    </source>
</evidence>
<keyword evidence="5" id="KW-0472">Membrane</keyword>
<name>A0ABS4CLS3_9ENTE</name>
<evidence type="ECO:0000256" key="4">
    <source>
        <dbReference type="SAM" id="MobiDB-lite"/>
    </source>
</evidence>
<dbReference type="Pfam" id="PF04203">
    <property type="entry name" value="Sortase"/>
    <property type="match status" value="1"/>
</dbReference>
<keyword evidence="5" id="KW-1133">Transmembrane helix</keyword>
<organism evidence="6 7">
    <name type="scientific">Enterococcus larvae</name>
    <dbReference type="NCBI Taxonomy" id="2794352"/>
    <lineage>
        <taxon>Bacteria</taxon>
        <taxon>Bacillati</taxon>
        <taxon>Bacillota</taxon>
        <taxon>Bacilli</taxon>
        <taxon>Lactobacillales</taxon>
        <taxon>Enterococcaceae</taxon>
        <taxon>Enterococcus</taxon>
    </lineage>
</organism>
<keyword evidence="1" id="KW-0645">Protease</keyword>
<keyword evidence="3" id="KW-0788">Thiol protease</keyword>
<keyword evidence="7" id="KW-1185">Reference proteome</keyword>